<dbReference type="AlphaFoldDB" id="A0A2K0THZ7"/>
<protein>
    <recommendedName>
        <fullName evidence="3">Putative 5'-nucleotidase C-terminal domain-containing protein</fullName>
    </recommendedName>
</protein>
<dbReference type="SUPFAM" id="SSF55816">
    <property type="entry name" value="5'-nucleotidase (syn. UDP-sugar hydrolase), C-terminal domain"/>
    <property type="match status" value="1"/>
</dbReference>
<dbReference type="Gene3D" id="3.60.21.10">
    <property type="match status" value="1"/>
</dbReference>
<feature type="compositionally biased region" description="Basic and acidic residues" evidence="1">
    <location>
        <begin position="299"/>
        <end position="319"/>
    </location>
</feature>
<dbReference type="GO" id="GO:0009166">
    <property type="term" value="P:nucleotide catabolic process"/>
    <property type="evidence" value="ECO:0007669"/>
    <property type="project" value="InterPro"/>
</dbReference>
<sequence length="632" mass="70959">MIQSSLLGGLVAAAAVQAAQPGAVKPVAAPMRDLTWGQINFLHTTDTHSWVSGHFLEPSFSADWGDYVSFSQHMRKLADDKGADLLLIDTGDRIEGSGIYDSSTPKGLYQYDIFAQQKIDILSTGNHELYKAYSIDMEHNTTVPNFKENYVASNLDYIDPKSGQRIPQAQRYRKFKTKNLGLNIVSFGFIFDFDLNANNSVVQKVADTVKEGWFQDVIKEKPDLFVVVGHVGVRMEEFKTIFTAIRKEDWDTPIAFFGGHLHVRDAVSYDSKSLAIASGRYLETIGWMSIDGIAKKHPKDGDKDSDKDGDKDGDNTEVEIKKGPSFTRKYLDNNLLGMYYHTGLNETSFPTKEGQKVSKMIEEARKSLNLGHRYGCAPRDLWMTRAPYPSKDSIFSWLEEDVLPDIVTSKDRKDKPRLAIVNTGGVRFDIFKGPFTRDDTFTVSPFNSGFQFVPDVPYDIAKKVLGILNSETRIFVNGLPNTRQLTIPQLMYPRPTFDSVDETETVDHVDQDADETEARLELRGVDASDGNDDLFGGYTTKDDIGKDGDDTVHKPIDFYAVPNCIQAKIGFSAEEEPKTVDFVFLDFLQPWIIPALKFSGGDYNAKDIEPYMDGTLTSKLAEWIGDNWKEEC</sequence>
<dbReference type="InterPro" id="IPR041823">
    <property type="entry name" value="YHR202W_N"/>
</dbReference>
<dbReference type="CDD" id="cd07407">
    <property type="entry name" value="MPP_YHR202W_N"/>
    <property type="match status" value="1"/>
</dbReference>
<dbReference type="PANTHER" id="PTHR11575:SF43">
    <property type="entry name" value="SER_THR PROTEIN PHOSPHATASE FAMILY (AFU_ORTHOLOGUE AFUA_3G04160)"/>
    <property type="match status" value="1"/>
</dbReference>
<dbReference type="EMBL" id="MTYH01000026">
    <property type="protein sequence ID" value="PNP45161.1"/>
    <property type="molecule type" value="Genomic_DNA"/>
</dbReference>
<feature type="chain" id="PRO_5014383207" description="Putative 5'-nucleotidase C-terminal domain-containing protein" evidence="2">
    <location>
        <begin position="19"/>
        <end position="632"/>
    </location>
</feature>
<keyword evidence="2" id="KW-0732">Signal</keyword>
<dbReference type="GO" id="GO:0005829">
    <property type="term" value="C:cytosol"/>
    <property type="evidence" value="ECO:0007669"/>
    <property type="project" value="TreeGrafter"/>
</dbReference>
<evidence type="ECO:0000256" key="2">
    <source>
        <dbReference type="SAM" id="SignalP"/>
    </source>
</evidence>
<evidence type="ECO:0000313" key="5">
    <source>
        <dbReference type="Proteomes" id="UP000236546"/>
    </source>
</evidence>
<feature type="signal peptide" evidence="2">
    <location>
        <begin position="1"/>
        <end position="18"/>
    </location>
</feature>
<dbReference type="FunFam" id="3.60.21.10:FF:000043">
    <property type="entry name" value="Ser/Thr protein phosphatase family"/>
    <property type="match status" value="1"/>
</dbReference>
<dbReference type="InterPro" id="IPR006179">
    <property type="entry name" value="5_nucleotidase/apyrase"/>
</dbReference>
<feature type="domain" description="Putative 5'-nucleotidase C-terminal" evidence="3">
    <location>
        <begin position="380"/>
        <end position="593"/>
    </location>
</feature>
<dbReference type="Proteomes" id="UP000236546">
    <property type="component" value="Unassembled WGS sequence"/>
</dbReference>
<name>A0A2K0THZ7_9HYPO</name>
<dbReference type="GO" id="GO:0005576">
    <property type="term" value="C:extracellular region"/>
    <property type="evidence" value="ECO:0007669"/>
    <property type="project" value="UniProtKB-ARBA"/>
</dbReference>
<dbReference type="OrthoDB" id="7722975at2759"/>
<dbReference type="GO" id="GO:0016787">
    <property type="term" value="F:hydrolase activity"/>
    <property type="evidence" value="ECO:0007669"/>
    <property type="project" value="InterPro"/>
</dbReference>
<dbReference type="SUPFAM" id="SSF56300">
    <property type="entry name" value="Metallo-dependent phosphatases"/>
    <property type="match status" value="1"/>
</dbReference>
<proteinExistence type="predicted"/>
<dbReference type="FunFam" id="3.90.780.10:FF:000009">
    <property type="entry name" value="Ser/Thr protein phosphatase family"/>
    <property type="match status" value="1"/>
</dbReference>
<dbReference type="Pfam" id="PF21953">
    <property type="entry name" value="NadN_nucleosid_C"/>
    <property type="match status" value="1"/>
</dbReference>
<gene>
    <name evidence="4" type="ORF">TGAMA5MH_03212</name>
</gene>
<dbReference type="InterPro" id="IPR014485">
    <property type="entry name" value="Pesterase_C1039"/>
</dbReference>
<evidence type="ECO:0000256" key="1">
    <source>
        <dbReference type="SAM" id="MobiDB-lite"/>
    </source>
</evidence>
<accession>A0A2K0THZ7</accession>
<dbReference type="FunFam" id="3.90.780.10:FF:000008">
    <property type="entry name" value="Ser/Thr protein phosphatase family"/>
    <property type="match status" value="1"/>
</dbReference>
<comment type="caution">
    <text evidence="4">The sequence shown here is derived from an EMBL/GenBank/DDBJ whole genome shotgun (WGS) entry which is preliminary data.</text>
</comment>
<dbReference type="Gene3D" id="3.90.780.10">
    <property type="entry name" value="5'-Nucleotidase, C-terminal domain"/>
    <property type="match status" value="2"/>
</dbReference>
<evidence type="ECO:0000313" key="4">
    <source>
        <dbReference type="EMBL" id="PNP45161.1"/>
    </source>
</evidence>
<dbReference type="InterPro" id="IPR053828">
    <property type="entry name" value="Nucleosidase_C"/>
</dbReference>
<dbReference type="InterPro" id="IPR036907">
    <property type="entry name" value="5'-Nucleotdase_C_sf"/>
</dbReference>
<dbReference type="PIRSF" id="PIRSF017316">
    <property type="entry name" value="Pesterase_C1039"/>
    <property type="match status" value="1"/>
</dbReference>
<dbReference type="PANTHER" id="PTHR11575">
    <property type="entry name" value="5'-NUCLEOTIDASE-RELATED"/>
    <property type="match status" value="1"/>
</dbReference>
<organism evidence="4 5">
    <name type="scientific">Trichoderma gamsii</name>
    <dbReference type="NCBI Taxonomy" id="398673"/>
    <lineage>
        <taxon>Eukaryota</taxon>
        <taxon>Fungi</taxon>
        <taxon>Dikarya</taxon>
        <taxon>Ascomycota</taxon>
        <taxon>Pezizomycotina</taxon>
        <taxon>Sordariomycetes</taxon>
        <taxon>Hypocreomycetidae</taxon>
        <taxon>Hypocreales</taxon>
        <taxon>Hypocreaceae</taxon>
        <taxon>Trichoderma</taxon>
    </lineage>
</organism>
<reference evidence="4 5" key="1">
    <citation type="submission" date="2017-02" db="EMBL/GenBank/DDBJ databases">
        <title>Genomes of Trichoderma spp. with biocontrol activity.</title>
        <authorList>
            <person name="Gardiner D."/>
            <person name="Kazan K."/>
            <person name="Vos C."/>
            <person name="Harvey P."/>
        </authorList>
    </citation>
    <scope>NUCLEOTIDE SEQUENCE [LARGE SCALE GENOMIC DNA]</scope>
    <source>
        <strain evidence="4 5">A5MH</strain>
    </source>
</reference>
<dbReference type="InterPro" id="IPR029052">
    <property type="entry name" value="Metallo-depent_PP-like"/>
</dbReference>
<feature type="region of interest" description="Disordered" evidence="1">
    <location>
        <begin position="296"/>
        <end position="319"/>
    </location>
</feature>
<evidence type="ECO:0000259" key="3">
    <source>
        <dbReference type="Pfam" id="PF21953"/>
    </source>
</evidence>